<dbReference type="GO" id="GO:0005886">
    <property type="term" value="C:plasma membrane"/>
    <property type="evidence" value="ECO:0007669"/>
    <property type="project" value="TreeGrafter"/>
</dbReference>
<dbReference type="EC" id="2.7.13.3" evidence="2"/>
<comment type="catalytic activity">
    <reaction evidence="1">
        <text>ATP + protein L-histidine = ADP + protein N-phospho-L-histidine.</text>
        <dbReference type="EC" id="2.7.13.3"/>
    </reaction>
</comment>
<dbReference type="Pfam" id="PF00072">
    <property type="entry name" value="Response_reg"/>
    <property type="match status" value="1"/>
</dbReference>
<evidence type="ECO:0000256" key="1">
    <source>
        <dbReference type="ARBA" id="ARBA00000085"/>
    </source>
</evidence>
<keyword evidence="4" id="KW-0808">Transferase</keyword>
<dbReference type="Gene3D" id="1.10.287.130">
    <property type="match status" value="1"/>
</dbReference>
<dbReference type="Pfam" id="PF02518">
    <property type="entry name" value="HATPase_c"/>
    <property type="match status" value="1"/>
</dbReference>
<dbReference type="SUPFAM" id="SSF55874">
    <property type="entry name" value="ATPase domain of HSP90 chaperone/DNA topoisomerase II/histidine kinase"/>
    <property type="match status" value="1"/>
</dbReference>
<comment type="caution">
    <text evidence="11">The sequence shown here is derived from an EMBL/GenBank/DDBJ whole genome shotgun (WGS) entry which is preliminary data.</text>
</comment>
<evidence type="ECO:0000256" key="4">
    <source>
        <dbReference type="ARBA" id="ARBA00022679"/>
    </source>
</evidence>
<dbReference type="SMART" id="SM00387">
    <property type="entry name" value="HATPase_c"/>
    <property type="match status" value="1"/>
</dbReference>
<dbReference type="PROSITE" id="PS50110">
    <property type="entry name" value="RESPONSE_REGULATORY"/>
    <property type="match status" value="1"/>
</dbReference>
<evidence type="ECO:0000259" key="9">
    <source>
        <dbReference type="PROSITE" id="PS50109"/>
    </source>
</evidence>
<evidence type="ECO:0000256" key="8">
    <source>
        <dbReference type="SAM" id="Phobius"/>
    </source>
</evidence>
<dbReference type="SMART" id="SM00388">
    <property type="entry name" value="HisKA"/>
    <property type="match status" value="1"/>
</dbReference>
<keyword evidence="8" id="KW-0812">Transmembrane</keyword>
<dbReference type="InterPro" id="IPR036890">
    <property type="entry name" value="HATPase_C_sf"/>
</dbReference>
<gene>
    <name evidence="11" type="ORF">CE91St12_34610</name>
</gene>
<dbReference type="SMART" id="SM00448">
    <property type="entry name" value="REC"/>
    <property type="match status" value="1"/>
</dbReference>
<dbReference type="Gene3D" id="3.30.565.10">
    <property type="entry name" value="Histidine kinase-like ATPase, C-terminal domain"/>
    <property type="match status" value="1"/>
</dbReference>
<feature type="domain" description="Histidine kinase" evidence="9">
    <location>
        <begin position="339"/>
        <end position="551"/>
    </location>
</feature>
<evidence type="ECO:0000256" key="7">
    <source>
        <dbReference type="SAM" id="Coils"/>
    </source>
</evidence>
<evidence type="ECO:0000256" key="3">
    <source>
        <dbReference type="ARBA" id="ARBA00022553"/>
    </source>
</evidence>
<dbReference type="InterPro" id="IPR011006">
    <property type="entry name" value="CheY-like_superfamily"/>
</dbReference>
<feature type="modified residue" description="4-aspartylphosphate" evidence="6">
    <location>
        <position position="622"/>
    </location>
</feature>
<keyword evidence="8" id="KW-1133">Transmembrane helix</keyword>
<dbReference type="Gene3D" id="3.40.50.2300">
    <property type="match status" value="1"/>
</dbReference>
<dbReference type="SUPFAM" id="SSF52172">
    <property type="entry name" value="CheY-like"/>
    <property type="match status" value="1"/>
</dbReference>
<dbReference type="AlphaFoldDB" id="A0AA37K038"/>
<dbReference type="SUPFAM" id="SSF47384">
    <property type="entry name" value="Homodimeric domain of signal transducing histidine kinase"/>
    <property type="match status" value="1"/>
</dbReference>
<keyword evidence="5 11" id="KW-0418">Kinase</keyword>
<dbReference type="CDD" id="cd00082">
    <property type="entry name" value="HisKA"/>
    <property type="match status" value="1"/>
</dbReference>
<dbReference type="InterPro" id="IPR004358">
    <property type="entry name" value="Sig_transdc_His_kin-like_C"/>
</dbReference>
<evidence type="ECO:0000313" key="11">
    <source>
        <dbReference type="EMBL" id="GKH15251.1"/>
    </source>
</evidence>
<dbReference type="PRINTS" id="PR00344">
    <property type="entry name" value="BCTRLSENSOR"/>
</dbReference>
<dbReference type="Pfam" id="PF00512">
    <property type="entry name" value="HisKA"/>
    <property type="match status" value="1"/>
</dbReference>
<keyword evidence="7" id="KW-0175">Coiled coil</keyword>
<feature type="transmembrane region" description="Helical" evidence="8">
    <location>
        <begin position="20"/>
        <end position="39"/>
    </location>
</feature>
<keyword evidence="3 6" id="KW-0597">Phosphoprotein</keyword>
<dbReference type="GO" id="GO:0009927">
    <property type="term" value="F:histidine phosphotransfer kinase activity"/>
    <property type="evidence" value="ECO:0007669"/>
    <property type="project" value="TreeGrafter"/>
</dbReference>
<organism evidence="11 12">
    <name type="scientific">Bacteroides uniformis</name>
    <dbReference type="NCBI Taxonomy" id="820"/>
    <lineage>
        <taxon>Bacteria</taxon>
        <taxon>Pseudomonadati</taxon>
        <taxon>Bacteroidota</taxon>
        <taxon>Bacteroidia</taxon>
        <taxon>Bacteroidales</taxon>
        <taxon>Bacteroidaceae</taxon>
        <taxon>Bacteroides</taxon>
    </lineage>
</organism>
<protein>
    <recommendedName>
        <fullName evidence="2">histidine kinase</fullName>
        <ecNumber evidence="2">2.7.13.3</ecNumber>
    </recommendedName>
</protein>
<dbReference type="Proteomes" id="UP001055048">
    <property type="component" value="Unassembled WGS sequence"/>
</dbReference>
<dbReference type="PROSITE" id="PS50109">
    <property type="entry name" value="HIS_KIN"/>
    <property type="match status" value="1"/>
</dbReference>
<evidence type="ECO:0000256" key="6">
    <source>
        <dbReference type="PROSITE-ProRule" id="PRU00169"/>
    </source>
</evidence>
<dbReference type="PANTHER" id="PTHR43047">
    <property type="entry name" value="TWO-COMPONENT HISTIDINE PROTEIN KINASE"/>
    <property type="match status" value="1"/>
</dbReference>
<evidence type="ECO:0000259" key="10">
    <source>
        <dbReference type="PROSITE" id="PS50110"/>
    </source>
</evidence>
<dbReference type="InterPro" id="IPR036097">
    <property type="entry name" value="HisK_dim/P_sf"/>
</dbReference>
<dbReference type="InterPro" id="IPR003661">
    <property type="entry name" value="HisK_dim/P_dom"/>
</dbReference>
<feature type="coiled-coil region" evidence="7">
    <location>
        <begin position="710"/>
        <end position="737"/>
    </location>
</feature>
<keyword evidence="8" id="KW-0472">Membrane</keyword>
<name>A0AA37K038_BACUN</name>
<dbReference type="PANTHER" id="PTHR43047:SF72">
    <property type="entry name" value="OSMOSENSING HISTIDINE PROTEIN KINASE SLN1"/>
    <property type="match status" value="1"/>
</dbReference>
<feature type="transmembrane region" description="Helical" evidence="8">
    <location>
        <begin position="276"/>
        <end position="298"/>
    </location>
</feature>
<evidence type="ECO:0000256" key="5">
    <source>
        <dbReference type="ARBA" id="ARBA00022777"/>
    </source>
</evidence>
<sequence length="804" mass="91406">MLIYNNTFSRWKESLHLKILSGYLILGLLVLGIITAVWYEKQVFEQAEAEERNLLMQRAAASEAYRGLITLFLDNDRAMLWDDSDMDTYDRRESHTMEVIDRLKGYYGEPAQTARIDTVVRLLHEKRRLIERMVDMPTTAYRMDSLLERHLPGLEQTASVRTTTVTERTEPEEEKKRGGLFGLFRKKKKEEPARTTTRVSTTPNTRHIAEMRRFEEEMRTALAEQEQAFSHLSDSLKIRNSILNRNLSRLIREIGQDETERMEERHMRVAELRETAFVLICGISAAGILCAVLLYAVVRRDIRRRTKDRKQREELIETLRRSVRENEELIKSRQNIMQTVTHDLRSPLTAIRGNAELILKDGNREATALHAEHIRQSAERMGALMENLLDYYRIDNGKETVRVKPFRLAGVAETLETEFAARMEEKRLEFRVNNAADEVVMGDRNLILRIGSNLLSNALKFTERGGVTLTALYAGGKFTLAVEDTGGGIDKDKREQIFKPFERLSNAATQDGFGLGLSIVKSLAELMEGSISVENIRNTGSRFSVVLPLPQAEKAGETDRKAAAKRTRLGGCSVLSLDNDSIILGMIHDIFVQNGVHCDTCTSTGEMAEKLREGHYDLLTTDLKMQDASGYEVLELLRTSEIGNSRTIPVMVVTGSKSITKEELAGAGFGSVLYKPFSIDELLAAAEECIGEDSTPRIDLGPLFAYGDKRQRLECLVRETEKEMAAIREEAERCDRDRLDYWIHHIRSSWMLIHAEGPLQELYDVLHGNGTAEEIRECAGKVTGQGETIIRLARKEMDRTVWEE</sequence>
<dbReference type="EMBL" id="BQNL01000001">
    <property type="protein sequence ID" value="GKH15251.1"/>
    <property type="molecule type" value="Genomic_DNA"/>
</dbReference>
<accession>A0AA37K038</accession>
<evidence type="ECO:0000256" key="2">
    <source>
        <dbReference type="ARBA" id="ARBA00012438"/>
    </source>
</evidence>
<dbReference type="GO" id="GO:0000155">
    <property type="term" value="F:phosphorelay sensor kinase activity"/>
    <property type="evidence" value="ECO:0007669"/>
    <property type="project" value="InterPro"/>
</dbReference>
<proteinExistence type="predicted"/>
<dbReference type="InterPro" id="IPR005467">
    <property type="entry name" value="His_kinase_dom"/>
</dbReference>
<dbReference type="InterPro" id="IPR003594">
    <property type="entry name" value="HATPase_dom"/>
</dbReference>
<reference evidence="11" key="1">
    <citation type="submission" date="2022-01" db="EMBL/GenBank/DDBJ databases">
        <title>Novel bile acid biosynthetic pathways are enriched in the microbiome of centenarians.</title>
        <authorList>
            <person name="Sato Y."/>
            <person name="Atarashi K."/>
            <person name="Plichta R.D."/>
            <person name="Arai Y."/>
            <person name="Sasajima S."/>
            <person name="Kearney M.S."/>
            <person name="Suda W."/>
            <person name="Takeshita K."/>
            <person name="Sasaki T."/>
            <person name="Okamoto S."/>
            <person name="Skelly N.A."/>
            <person name="Okamura Y."/>
            <person name="Vlamakis H."/>
            <person name="Li Y."/>
            <person name="Tanoue T."/>
            <person name="Takei H."/>
            <person name="Nittono H."/>
            <person name="Narushima S."/>
            <person name="Irie J."/>
            <person name="Itoh H."/>
            <person name="Moriya K."/>
            <person name="Sugiura Y."/>
            <person name="Suematsu M."/>
            <person name="Moritoki N."/>
            <person name="Shibata S."/>
            <person name="Littman R.D."/>
            <person name="Fischbach A.M."/>
            <person name="Uwamino Y."/>
            <person name="Inoue T."/>
            <person name="Honda A."/>
            <person name="Hattori M."/>
            <person name="Murai T."/>
            <person name="Xavier J.R."/>
            <person name="Hirose N."/>
            <person name="Honda K."/>
        </authorList>
    </citation>
    <scope>NUCLEOTIDE SEQUENCE</scope>
    <source>
        <strain evidence="11">CE91-St12</strain>
    </source>
</reference>
<dbReference type="InterPro" id="IPR001789">
    <property type="entry name" value="Sig_transdc_resp-reg_receiver"/>
</dbReference>
<evidence type="ECO:0000313" key="12">
    <source>
        <dbReference type="Proteomes" id="UP001055048"/>
    </source>
</evidence>
<feature type="domain" description="Response regulatory" evidence="10">
    <location>
        <begin position="573"/>
        <end position="690"/>
    </location>
</feature>